<dbReference type="PANTHER" id="PTHR13044">
    <property type="entry name" value="ACTIVATING TRANSCRIPTION FACTOR ATF 4/5"/>
    <property type="match status" value="1"/>
</dbReference>
<evidence type="ECO:0000313" key="9">
    <source>
        <dbReference type="Proteomes" id="UP000654370"/>
    </source>
</evidence>
<evidence type="ECO:0000256" key="3">
    <source>
        <dbReference type="ARBA" id="ARBA00023125"/>
    </source>
</evidence>
<evidence type="ECO:0000256" key="5">
    <source>
        <dbReference type="ARBA" id="ARBA00023242"/>
    </source>
</evidence>
<keyword evidence="9" id="KW-1185">Reference proteome</keyword>
<dbReference type="Pfam" id="PF07716">
    <property type="entry name" value="bZIP_2"/>
    <property type="match status" value="1"/>
</dbReference>
<keyword evidence="5" id="KW-0539">Nucleus</keyword>
<dbReference type="InterPro" id="IPR046347">
    <property type="entry name" value="bZIP_sf"/>
</dbReference>
<evidence type="ECO:0000259" key="7">
    <source>
        <dbReference type="PROSITE" id="PS50217"/>
    </source>
</evidence>
<reference evidence="8" key="1">
    <citation type="submission" date="2020-12" db="EMBL/GenBank/DDBJ databases">
        <title>Metabolic potential, ecology and presence of endohyphal bacteria is reflected in genomic diversity of Mucoromycotina.</title>
        <authorList>
            <person name="Muszewska A."/>
            <person name="Okrasinska A."/>
            <person name="Steczkiewicz K."/>
            <person name="Drgas O."/>
            <person name="Orlowska M."/>
            <person name="Perlinska-Lenart U."/>
            <person name="Aleksandrzak-Piekarczyk T."/>
            <person name="Szatraj K."/>
            <person name="Zielenkiewicz U."/>
            <person name="Pilsyk S."/>
            <person name="Malc E."/>
            <person name="Mieczkowski P."/>
            <person name="Kruszewska J.S."/>
            <person name="Biernat P."/>
            <person name="Pawlowska J."/>
        </authorList>
    </citation>
    <scope>NUCLEOTIDE SEQUENCE</scope>
    <source>
        <strain evidence="8">WA0000067209</strain>
    </source>
</reference>
<sequence length="201" mass="22759">MSYISKLNEESSPELLSEESLARELDLWANAALYFEDPPLLKDLHSQSEADYLKAPVHDFLQHGSLSPYLPILPKPDLSIVAPLQDDTAFVNGSSNSSVSDSAAENRESKTKKNLKRRNDSVDEEDKVAMEEDKRRRNTMASARFRQRKKQREAALEENAKSMSAKVESLEQKVKTLEKESKWLRSLLVEKGGLLSSDHEK</sequence>
<evidence type="ECO:0000256" key="6">
    <source>
        <dbReference type="SAM" id="MobiDB-lite"/>
    </source>
</evidence>
<dbReference type="SMART" id="SM00338">
    <property type="entry name" value="BRLZ"/>
    <property type="match status" value="1"/>
</dbReference>
<dbReference type="Proteomes" id="UP000654370">
    <property type="component" value="Unassembled WGS sequence"/>
</dbReference>
<dbReference type="GO" id="GO:0000977">
    <property type="term" value="F:RNA polymerase II transcription regulatory region sequence-specific DNA binding"/>
    <property type="evidence" value="ECO:0007669"/>
    <property type="project" value="TreeGrafter"/>
</dbReference>
<feature type="region of interest" description="Disordered" evidence="6">
    <location>
        <begin position="92"/>
        <end position="168"/>
    </location>
</feature>
<evidence type="ECO:0000256" key="1">
    <source>
        <dbReference type="ARBA" id="ARBA00004123"/>
    </source>
</evidence>
<dbReference type="PROSITE" id="PS50217">
    <property type="entry name" value="BZIP"/>
    <property type="match status" value="1"/>
</dbReference>
<dbReference type="InterPro" id="IPR004827">
    <property type="entry name" value="bZIP"/>
</dbReference>
<feature type="compositionally biased region" description="Basic and acidic residues" evidence="6">
    <location>
        <begin position="104"/>
        <end position="135"/>
    </location>
</feature>
<keyword evidence="2" id="KW-0805">Transcription regulation</keyword>
<organism evidence="8 9">
    <name type="scientific">Mortierella isabellina</name>
    <name type="common">Filamentous fungus</name>
    <name type="synonym">Umbelopsis isabellina</name>
    <dbReference type="NCBI Taxonomy" id="91625"/>
    <lineage>
        <taxon>Eukaryota</taxon>
        <taxon>Fungi</taxon>
        <taxon>Fungi incertae sedis</taxon>
        <taxon>Mucoromycota</taxon>
        <taxon>Mucoromycotina</taxon>
        <taxon>Umbelopsidomycetes</taxon>
        <taxon>Umbelopsidales</taxon>
        <taxon>Umbelopsidaceae</taxon>
        <taxon>Umbelopsis</taxon>
    </lineage>
</organism>
<dbReference type="AlphaFoldDB" id="A0A8H7UIZ0"/>
<dbReference type="GO" id="GO:0005634">
    <property type="term" value="C:nucleus"/>
    <property type="evidence" value="ECO:0007669"/>
    <property type="project" value="UniProtKB-SubCell"/>
</dbReference>
<comment type="caution">
    <text evidence="8">The sequence shown here is derived from an EMBL/GenBank/DDBJ whole genome shotgun (WGS) entry which is preliminary data.</text>
</comment>
<name>A0A8H7UIZ0_MORIS</name>
<keyword evidence="4" id="KW-0804">Transcription</keyword>
<protein>
    <recommendedName>
        <fullName evidence="7">BZIP domain-containing protein</fullName>
    </recommendedName>
</protein>
<dbReference type="SUPFAM" id="SSF57959">
    <property type="entry name" value="Leucine zipper domain"/>
    <property type="match status" value="1"/>
</dbReference>
<evidence type="ECO:0000256" key="4">
    <source>
        <dbReference type="ARBA" id="ARBA00023163"/>
    </source>
</evidence>
<evidence type="ECO:0000313" key="8">
    <source>
        <dbReference type="EMBL" id="KAG2183472.1"/>
    </source>
</evidence>
<dbReference type="EMBL" id="JAEPQZ010000003">
    <property type="protein sequence ID" value="KAG2183472.1"/>
    <property type="molecule type" value="Genomic_DNA"/>
</dbReference>
<dbReference type="PANTHER" id="PTHR13044:SF14">
    <property type="entry name" value="CRYPTOCEPHAL, ISOFORM A"/>
    <property type="match status" value="1"/>
</dbReference>
<proteinExistence type="predicted"/>
<accession>A0A8H7UIZ0</accession>
<feature type="compositionally biased region" description="Low complexity" evidence="6">
    <location>
        <begin position="92"/>
        <end position="102"/>
    </location>
</feature>
<evidence type="ECO:0000256" key="2">
    <source>
        <dbReference type="ARBA" id="ARBA00023015"/>
    </source>
</evidence>
<dbReference type="GO" id="GO:0001228">
    <property type="term" value="F:DNA-binding transcription activator activity, RNA polymerase II-specific"/>
    <property type="evidence" value="ECO:0007669"/>
    <property type="project" value="TreeGrafter"/>
</dbReference>
<dbReference type="Gene3D" id="1.20.5.170">
    <property type="match status" value="1"/>
</dbReference>
<dbReference type="OrthoDB" id="1939598at2759"/>
<comment type="subcellular location">
    <subcellularLocation>
        <location evidence="1">Nucleus</location>
    </subcellularLocation>
</comment>
<gene>
    <name evidence="8" type="ORF">INT43_006478</name>
</gene>
<dbReference type="PROSITE" id="PS00036">
    <property type="entry name" value="BZIP_BASIC"/>
    <property type="match status" value="1"/>
</dbReference>
<feature type="domain" description="BZIP" evidence="7">
    <location>
        <begin position="132"/>
        <end position="191"/>
    </location>
</feature>
<dbReference type="CDD" id="cd14705">
    <property type="entry name" value="bZIP_Zip1"/>
    <property type="match status" value="1"/>
</dbReference>
<keyword evidence="3" id="KW-0238">DNA-binding</keyword>